<reference evidence="1" key="1">
    <citation type="journal article" date="2021" name="Sci. Rep.">
        <title>Antibiotic resistance plasmid composition and architecture in Escherichia coli isolates from meat.</title>
        <authorList>
            <person name="Darphorn T.S."/>
            <person name="Bel K."/>
            <person name="Koenders-van Sint Anneland B.B."/>
            <person name="Brul S."/>
            <person name="Ter Kuile B.H."/>
        </authorList>
    </citation>
    <scope>NUCLEOTIDE SEQUENCE</scope>
    <source>
        <strain evidence="1">ESBL3301</strain>
    </source>
</reference>
<proteinExistence type="predicted"/>
<protein>
    <submittedName>
        <fullName evidence="1">Uncharacterized protein</fullName>
    </submittedName>
</protein>
<name>A0A890DJR5_ECOLX</name>
<dbReference type="AlphaFoldDB" id="A0A890DJR5"/>
<accession>A0A890DJR5</accession>
<keyword evidence="1" id="KW-0614">Plasmid</keyword>
<dbReference type="EMBL" id="MW390544">
    <property type="protein sequence ID" value="QRG44927.1"/>
    <property type="molecule type" value="Genomic_DNA"/>
</dbReference>
<evidence type="ECO:0000313" key="1">
    <source>
        <dbReference type="EMBL" id="QRG44927.1"/>
    </source>
</evidence>
<geneLocation type="plasmid" evidence="1">
    <name>pESBL3301-IncF</name>
</geneLocation>
<sequence length="34" mass="4433">MNQEITSIFYIYNRRLFIRNTIYSRRYNHIIFYI</sequence>
<organism evidence="1">
    <name type="scientific">Escherichia coli</name>
    <dbReference type="NCBI Taxonomy" id="562"/>
    <lineage>
        <taxon>Bacteria</taxon>
        <taxon>Pseudomonadati</taxon>
        <taxon>Pseudomonadota</taxon>
        <taxon>Gammaproteobacteria</taxon>
        <taxon>Enterobacterales</taxon>
        <taxon>Enterobacteriaceae</taxon>
        <taxon>Escherichia</taxon>
    </lineage>
</organism>